<reference evidence="8 9" key="1">
    <citation type="submission" date="2021-01" db="EMBL/GenBank/DDBJ databases">
        <title>Whole genome shotgun sequence of Actinoplanes couchii NBRC 106145.</title>
        <authorList>
            <person name="Komaki H."/>
            <person name="Tamura T."/>
        </authorList>
    </citation>
    <scope>NUCLEOTIDE SEQUENCE [LARGE SCALE GENOMIC DNA]</scope>
    <source>
        <strain evidence="8 9">NBRC 106145</strain>
    </source>
</reference>
<evidence type="ECO:0000313" key="9">
    <source>
        <dbReference type="Proteomes" id="UP000612282"/>
    </source>
</evidence>
<dbReference type="PROSITE" id="PS50983">
    <property type="entry name" value="FE_B12_PBP"/>
    <property type="match status" value="1"/>
</dbReference>
<keyword evidence="9" id="KW-1185">Reference proteome</keyword>
<dbReference type="InterPro" id="IPR051313">
    <property type="entry name" value="Bact_iron-sidero_bind"/>
</dbReference>
<dbReference type="Proteomes" id="UP000612282">
    <property type="component" value="Unassembled WGS sequence"/>
</dbReference>
<gene>
    <name evidence="8" type="ORF">Aco03nite_032400</name>
</gene>
<evidence type="ECO:0000313" key="8">
    <source>
        <dbReference type="EMBL" id="GID54836.1"/>
    </source>
</evidence>
<keyword evidence="3" id="KW-0813">Transport</keyword>
<organism evidence="8 9">
    <name type="scientific">Actinoplanes couchii</name>
    <dbReference type="NCBI Taxonomy" id="403638"/>
    <lineage>
        <taxon>Bacteria</taxon>
        <taxon>Bacillati</taxon>
        <taxon>Actinomycetota</taxon>
        <taxon>Actinomycetes</taxon>
        <taxon>Micromonosporales</taxon>
        <taxon>Micromonosporaceae</taxon>
        <taxon>Actinoplanes</taxon>
    </lineage>
</organism>
<dbReference type="PROSITE" id="PS51257">
    <property type="entry name" value="PROKAR_LIPOPROTEIN"/>
    <property type="match status" value="1"/>
</dbReference>
<comment type="similarity">
    <text evidence="2">Belongs to the bacterial solute-binding protein 8 family.</text>
</comment>
<feature type="region of interest" description="Disordered" evidence="5">
    <location>
        <begin position="35"/>
        <end position="57"/>
    </location>
</feature>
<name>A0ABQ3X8K7_9ACTN</name>
<comment type="caution">
    <text evidence="8">The sequence shown here is derived from an EMBL/GenBank/DDBJ whole genome shotgun (WGS) entry which is preliminary data.</text>
</comment>
<proteinExistence type="inferred from homology"/>
<dbReference type="EMBL" id="BOMG01000042">
    <property type="protein sequence ID" value="GID54836.1"/>
    <property type="molecule type" value="Genomic_DNA"/>
</dbReference>
<protein>
    <submittedName>
        <fullName evidence="8">ABC transporter substrate-binding protein</fullName>
    </submittedName>
</protein>
<dbReference type="PANTHER" id="PTHR30532">
    <property type="entry name" value="IRON III DICITRATE-BINDING PERIPLASMIC PROTEIN"/>
    <property type="match status" value="1"/>
</dbReference>
<dbReference type="Gene3D" id="3.40.50.1980">
    <property type="entry name" value="Nitrogenase molybdenum iron protein domain"/>
    <property type="match status" value="2"/>
</dbReference>
<evidence type="ECO:0000256" key="4">
    <source>
        <dbReference type="ARBA" id="ARBA00022729"/>
    </source>
</evidence>
<accession>A0ABQ3X8K7</accession>
<dbReference type="InterPro" id="IPR002491">
    <property type="entry name" value="ABC_transptr_periplasmic_BD"/>
</dbReference>
<dbReference type="SUPFAM" id="SSF53807">
    <property type="entry name" value="Helical backbone' metal receptor"/>
    <property type="match status" value="1"/>
</dbReference>
<evidence type="ECO:0000256" key="5">
    <source>
        <dbReference type="SAM" id="MobiDB-lite"/>
    </source>
</evidence>
<evidence type="ECO:0000259" key="7">
    <source>
        <dbReference type="PROSITE" id="PS50983"/>
    </source>
</evidence>
<evidence type="ECO:0000256" key="2">
    <source>
        <dbReference type="ARBA" id="ARBA00008814"/>
    </source>
</evidence>
<feature type="domain" description="Fe/B12 periplasmic-binding" evidence="7">
    <location>
        <begin position="75"/>
        <end position="353"/>
    </location>
</feature>
<evidence type="ECO:0000256" key="6">
    <source>
        <dbReference type="SAM" id="SignalP"/>
    </source>
</evidence>
<keyword evidence="4 6" id="KW-0732">Signal</keyword>
<evidence type="ECO:0000256" key="1">
    <source>
        <dbReference type="ARBA" id="ARBA00004196"/>
    </source>
</evidence>
<comment type="subcellular location">
    <subcellularLocation>
        <location evidence="1">Cell envelope</location>
    </subcellularLocation>
</comment>
<dbReference type="PANTHER" id="PTHR30532:SF1">
    <property type="entry name" value="IRON(3+)-HYDROXAMATE-BINDING PROTEIN FHUD"/>
    <property type="match status" value="1"/>
</dbReference>
<sequence>MIIVNRLAVTAATLTAVAVTATACGTTDVEDVPTAASAAPASQNCAEDTTTTSTGPVSMTDGVGRKVELAKPASRVAVLEWQQTEDLITLCVNPVAVASPDGYKQYVTAEKLPEGVASAGERGEPDLDALYASNPDLIVMEVYKADDELLAKLEKRGVPVLATVGADAKGQIDNMKKVFSMIGTATGRTERADAVLKDFDAHFAAAKEKLAAANVPATKFLFFDGWIEGSNVVIRPYGKGALFTEIGEQLGMTSAWTDEINSAYGSGGVDPSYGLAQTDIEGLTAVGDATLFYANDGTPENYVTELNKSAIWKALPAVKEGRAHTFPNSVWGAGGPKSNEQAIDAYVNILTTK</sequence>
<dbReference type="RefSeq" id="WP_203795959.1">
    <property type="nucleotide sequence ID" value="NZ_BAAAQE010000036.1"/>
</dbReference>
<dbReference type="Pfam" id="PF01497">
    <property type="entry name" value="Peripla_BP_2"/>
    <property type="match status" value="1"/>
</dbReference>
<evidence type="ECO:0000256" key="3">
    <source>
        <dbReference type="ARBA" id="ARBA00022448"/>
    </source>
</evidence>
<feature type="signal peptide" evidence="6">
    <location>
        <begin position="1"/>
        <end position="23"/>
    </location>
</feature>
<feature type="chain" id="PRO_5045756286" evidence="6">
    <location>
        <begin position="24"/>
        <end position="353"/>
    </location>
</feature>